<dbReference type="SUPFAM" id="SSF53474">
    <property type="entry name" value="alpha/beta-Hydrolases"/>
    <property type="match status" value="1"/>
</dbReference>
<dbReference type="PANTHER" id="PTHR43329">
    <property type="entry name" value="EPOXIDE HYDROLASE"/>
    <property type="match status" value="1"/>
</dbReference>
<keyword evidence="2" id="KW-0378">Hydrolase</keyword>
<dbReference type="Proteomes" id="UP000035704">
    <property type="component" value="Chromosome"/>
</dbReference>
<dbReference type="Pfam" id="PF00561">
    <property type="entry name" value="Abhydrolase_1"/>
    <property type="match status" value="1"/>
</dbReference>
<evidence type="ECO:0000313" key="5">
    <source>
        <dbReference type="Proteomes" id="UP000035704"/>
    </source>
</evidence>
<comment type="similarity">
    <text evidence="1">Belongs to the peptidase S33 family.</text>
</comment>
<dbReference type="PRINTS" id="PR00793">
    <property type="entry name" value="PROAMNOPTASE"/>
</dbReference>
<dbReference type="PATRIC" id="fig|84022.6.peg.3962"/>
<dbReference type="OrthoDB" id="53505at2"/>
<dbReference type="EMBL" id="CP009687">
    <property type="protein sequence ID" value="AKL97305.1"/>
    <property type="molecule type" value="Genomic_DNA"/>
</dbReference>
<gene>
    <name evidence="4" type="ORF">CACET_c38770</name>
</gene>
<dbReference type="GO" id="GO:0004177">
    <property type="term" value="F:aminopeptidase activity"/>
    <property type="evidence" value="ECO:0007669"/>
    <property type="project" value="UniProtKB-EC"/>
</dbReference>
<dbReference type="InterPro" id="IPR000073">
    <property type="entry name" value="AB_hydrolase_1"/>
</dbReference>
<evidence type="ECO:0000259" key="3">
    <source>
        <dbReference type="Pfam" id="PF00561"/>
    </source>
</evidence>
<feature type="domain" description="AB hydrolase-1" evidence="3">
    <location>
        <begin position="63"/>
        <end position="191"/>
    </location>
</feature>
<dbReference type="InterPro" id="IPR002410">
    <property type="entry name" value="Peptidase_S33"/>
</dbReference>
<name>A0A0G3WHD0_9CLOT</name>
<evidence type="ECO:0000256" key="1">
    <source>
        <dbReference type="ARBA" id="ARBA00010088"/>
    </source>
</evidence>
<dbReference type="STRING" id="84022.CACET_c38770"/>
<accession>A0A0G3WHD0</accession>
<dbReference type="AlphaFoldDB" id="A0A0G3WHD0"/>
<evidence type="ECO:0000313" key="4">
    <source>
        <dbReference type="EMBL" id="AKL97305.1"/>
    </source>
</evidence>
<reference evidence="4 5" key="1">
    <citation type="submission" date="2014-10" db="EMBL/GenBank/DDBJ databases">
        <title>Genome sequence of Clostridium aceticum DSM 1496.</title>
        <authorList>
            <person name="Poehlein A."/>
            <person name="Schiel-Bengelsdorf B."/>
            <person name="Gottschalk G."/>
            <person name="Duerre P."/>
            <person name="Daniel R."/>
        </authorList>
    </citation>
    <scope>NUCLEOTIDE SEQUENCE [LARGE SCALE GENOMIC DNA]</scope>
    <source>
        <strain evidence="4 5">DSM 1496</strain>
    </source>
</reference>
<protein>
    <submittedName>
        <fullName evidence="4">Acetyltransferase</fullName>
    </submittedName>
</protein>
<dbReference type="Gene3D" id="3.40.50.1820">
    <property type="entry name" value="alpha/beta hydrolase"/>
    <property type="match status" value="1"/>
</dbReference>
<dbReference type="KEGG" id="cace:CACET_c38770"/>
<dbReference type="InterPro" id="IPR029058">
    <property type="entry name" value="AB_hydrolase_fold"/>
</dbReference>
<keyword evidence="5" id="KW-1185">Reference proteome</keyword>
<dbReference type="GO" id="GO:0006508">
    <property type="term" value="P:proteolysis"/>
    <property type="evidence" value="ECO:0007669"/>
    <property type="project" value="InterPro"/>
</dbReference>
<organism evidence="4 5">
    <name type="scientific">Clostridium aceticum</name>
    <dbReference type="NCBI Taxonomy" id="84022"/>
    <lineage>
        <taxon>Bacteria</taxon>
        <taxon>Bacillati</taxon>
        <taxon>Bacillota</taxon>
        <taxon>Clostridia</taxon>
        <taxon>Eubacteriales</taxon>
        <taxon>Clostridiaceae</taxon>
        <taxon>Clostridium</taxon>
    </lineage>
</organism>
<keyword evidence="4" id="KW-0808">Transferase</keyword>
<sequence>MKYLKKILLSLLSILLLIISLSFLLPARTPYITGKNSVATLEKVTLGGVEQFILIRGRDVSNPILLFLHGGPGYSQISYARKYQKGLEEEFVVVNWDQRGSGKSYSRNIPKETMTRDQLIEDTKELIDYLCDSYDKDKIYLIGHSWGSEVGVFVVDKYPERIEAYIGIGQVVNGIKGERISYEYAMEKAKEDNSKRAIRELNAIGTPPYKNIITDTNTQRKWLAKYGGVEKQVNTLKDIILGSIFAPEYTGMDGIRMAIGSKFSFDNLWGSHYSLNLIELIPEVKVPIYFCIGRYDYTIPSQLAVQYYESIIAPDKELFWFENSSHFPQFEEVEKFEEVMKRIKQDKLPR</sequence>
<dbReference type="GO" id="GO:0016740">
    <property type="term" value="F:transferase activity"/>
    <property type="evidence" value="ECO:0007669"/>
    <property type="project" value="UniProtKB-KW"/>
</dbReference>
<proteinExistence type="inferred from homology"/>
<dbReference type="RefSeq" id="WP_052661507.1">
    <property type="nucleotide sequence ID" value="NZ_CP009687.1"/>
</dbReference>
<evidence type="ECO:0000256" key="2">
    <source>
        <dbReference type="ARBA" id="ARBA00022801"/>
    </source>
</evidence>